<dbReference type="Proteomes" id="UP000029462">
    <property type="component" value="Unassembled WGS sequence"/>
</dbReference>
<dbReference type="RefSeq" id="WP_042391478.1">
    <property type="nucleotide sequence ID" value="NZ_BBMZ01000011.1"/>
</dbReference>
<dbReference type="OrthoDB" id="8607203at2"/>
<dbReference type="Pfam" id="PF05939">
    <property type="entry name" value="Phage_min_tail"/>
    <property type="match status" value="1"/>
</dbReference>
<keyword evidence="2" id="KW-1185">Reference proteome</keyword>
<organism evidence="1 2">
    <name type="scientific">Pseudescherichia vulneris NBRC 102420</name>
    <dbReference type="NCBI Taxonomy" id="1115515"/>
    <lineage>
        <taxon>Bacteria</taxon>
        <taxon>Pseudomonadati</taxon>
        <taxon>Pseudomonadota</taxon>
        <taxon>Gammaproteobacteria</taxon>
        <taxon>Enterobacterales</taxon>
        <taxon>Enterobacteriaceae</taxon>
        <taxon>Pseudescherichia</taxon>
    </lineage>
</organism>
<gene>
    <name evidence="1" type="ORF">EV102420_11_00060</name>
</gene>
<proteinExistence type="predicted"/>
<dbReference type="AlphaFoldDB" id="A0A090V0V5"/>
<comment type="caution">
    <text evidence="1">The sequence shown here is derived from an EMBL/GenBank/DDBJ whole genome shotgun (WGS) entry which is preliminary data.</text>
</comment>
<dbReference type="EMBL" id="BBMZ01000011">
    <property type="protein sequence ID" value="GAL58436.1"/>
    <property type="molecule type" value="Genomic_DNA"/>
</dbReference>
<accession>A0A090V0V5</accession>
<dbReference type="STRING" id="1115515.EV102420_11_00060"/>
<protein>
    <submittedName>
        <fullName evidence="1">Phage minor tail family protein</fullName>
    </submittedName>
</protein>
<name>A0A090V0V5_PSEVU</name>
<dbReference type="InterPro" id="IPR010265">
    <property type="entry name" value="Phage_lambda_TipM"/>
</dbReference>
<evidence type="ECO:0000313" key="2">
    <source>
        <dbReference type="Proteomes" id="UP000029462"/>
    </source>
</evidence>
<sequence length="112" mass="12561">MAVETFTWCPRVGAQSDTSFRTRKAQFGDGYAQVSGDGINPRTPQWTVSFTGKETYILEIKAFLERHAGWKSFQWKPPLEPAGLYRSESVNIVTHGAGLYTLSTTFTQAFHP</sequence>
<reference evidence="1 2" key="1">
    <citation type="submission" date="2014-09" db="EMBL/GenBank/DDBJ databases">
        <title>Whole genome shotgun sequence of Escherichia vulneris NBRC 102420.</title>
        <authorList>
            <person name="Yoshida Y."/>
            <person name="Hosoyama A."/>
            <person name="Tsuchikane K."/>
            <person name="Ohji S."/>
            <person name="Ichikawa N."/>
            <person name="Kimura A."/>
            <person name="Yamazoe A."/>
            <person name="Ezaki T."/>
            <person name="Fujita N."/>
        </authorList>
    </citation>
    <scope>NUCLEOTIDE SEQUENCE [LARGE SCALE GENOMIC DNA]</scope>
    <source>
        <strain evidence="1 2">NBRC 102420</strain>
    </source>
</reference>
<dbReference type="eggNOG" id="COG4718">
    <property type="taxonomic scope" value="Bacteria"/>
</dbReference>
<evidence type="ECO:0000313" key="1">
    <source>
        <dbReference type="EMBL" id="GAL58436.1"/>
    </source>
</evidence>